<dbReference type="InterPro" id="IPR010776">
    <property type="entry name" value="Hop2_WH_dom"/>
</dbReference>
<dbReference type="GO" id="GO:0000709">
    <property type="term" value="P:meiotic joint molecule formation"/>
    <property type="evidence" value="ECO:0007669"/>
    <property type="project" value="TreeGrafter"/>
</dbReference>
<dbReference type="InterPro" id="IPR036388">
    <property type="entry name" value="WH-like_DNA-bd_sf"/>
</dbReference>
<keyword evidence="3" id="KW-0233">DNA recombination</keyword>
<keyword evidence="8" id="KW-1185">Reference proteome</keyword>
<comment type="similarity">
    <text evidence="2">Belongs to the HOP2 family.</text>
</comment>
<dbReference type="GO" id="GO:0010774">
    <property type="term" value="P:meiotic strand invasion involved in reciprocal meiotic recombination"/>
    <property type="evidence" value="ECO:0007669"/>
    <property type="project" value="TreeGrafter"/>
</dbReference>
<dbReference type="GO" id="GO:0000794">
    <property type="term" value="C:condensed nuclear chromosome"/>
    <property type="evidence" value="ECO:0007669"/>
    <property type="project" value="TreeGrafter"/>
</dbReference>
<accession>A0A4V3XFK7</accession>
<dbReference type="PANTHER" id="PTHR15938">
    <property type="entry name" value="TBP-1 INTERACTING PROTEIN"/>
    <property type="match status" value="1"/>
</dbReference>
<evidence type="ECO:0000256" key="2">
    <source>
        <dbReference type="ARBA" id="ARBA00007922"/>
    </source>
</evidence>
<name>A0A4V3XFK7_9AGAM</name>
<dbReference type="Gene3D" id="1.10.10.10">
    <property type="entry name" value="Winged helix-like DNA-binding domain superfamily/Winged helix DNA-binding domain"/>
    <property type="match status" value="1"/>
</dbReference>
<dbReference type="GO" id="GO:0007129">
    <property type="term" value="P:homologous chromosome pairing at meiosis"/>
    <property type="evidence" value="ECO:0007669"/>
    <property type="project" value="TreeGrafter"/>
</dbReference>
<dbReference type="GO" id="GO:0003690">
    <property type="term" value="F:double-stranded DNA binding"/>
    <property type="evidence" value="ECO:0007669"/>
    <property type="project" value="TreeGrafter"/>
</dbReference>
<dbReference type="Pfam" id="PF07106">
    <property type="entry name" value="WHD_TBPIP"/>
    <property type="match status" value="1"/>
</dbReference>
<feature type="domain" description="Homologous-pairing protein 2 winged helix" evidence="6">
    <location>
        <begin position="16"/>
        <end position="77"/>
    </location>
</feature>
<sequence>MASKAKSDVKVLKGQEAEERVLEYIKRMNRPFGAVDVSANLKGAVPKTATQKILLALADKGQVTQKLYGKTTFFVANQNNIDTMPSEKLAALELESKTVEEDNKALVAEVRTLSAGTSLVSAEELEQLDTDWSKWRGEWAKRKKIFLTLWSLVSDNLTPQDAKDLAEDLGIEYDTPEHATLERSPLCSLPLKGRKK</sequence>
<keyword evidence="5" id="KW-0469">Meiosis</keyword>
<organism evidence="7 8">
    <name type="scientific">Bondarzewia mesenterica</name>
    <dbReference type="NCBI Taxonomy" id="1095465"/>
    <lineage>
        <taxon>Eukaryota</taxon>
        <taxon>Fungi</taxon>
        <taxon>Dikarya</taxon>
        <taxon>Basidiomycota</taxon>
        <taxon>Agaricomycotina</taxon>
        <taxon>Agaricomycetes</taxon>
        <taxon>Russulales</taxon>
        <taxon>Bondarzewiaceae</taxon>
        <taxon>Bondarzewia</taxon>
    </lineage>
</organism>
<dbReference type="OrthoDB" id="272266at2759"/>
<gene>
    <name evidence="7" type="ORF">EW146_g3001</name>
</gene>
<comment type="caution">
    <text evidence="7">The sequence shown here is derived from an EMBL/GenBank/DDBJ whole genome shotgun (WGS) entry which is preliminary data.</text>
</comment>
<dbReference type="PANTHER" id="PTHR15938:SF0">
    <property type="entry name" value="HOMOLOGOUS-PAIRING PROTEIN 2 HOMOLOG"/>
    <property type="match status" value="1"/>
</dbReference>
<evidence type="ECO:0000313" key="7">
    <source>
        <dbReference type="EMBL" id="THH17913.1"/>
    </source>
</evidence>
<evidence type="ECO:0000259" key="6">
    <source>
        <dbReference type="Pfam" id="PF07106"/>
    </source>
</evidence>
<dbReference type="EMBL" id="SGPL01000093">
    <property type="protein sequence ID" value="THH17913.1"/>
    <property type="molecule type" value="Genomic_DNA"/>
</dbReference>
<evidence type="ECO:0000256" key="3">
    <source>
        <dbReference type="ARBA" id="ARBA00023172"/>
    </source>
</evidence>
<evidence type="ECO:0000256" key="1">
    <source>
        <dbReference type="ARBA" id="ARBA00004123"/>
    </source>
</evidence>
<protein>
    <recommendedName>
        <fullName evidence="6">Homologous-pairing protein 2 winged helix domain-containing protein</fullName>
    </recommendedName>
</protein>
<dbReference type="GO" id="GO:0120230">
    <property type="term" value="F:recombinase activator activity"/>
    <property type="evidence" value="ECO:0007669"/>
    <property type="project" value="TreeGrafter"/>
</dbReference>
<comment type="subcellular location">
    <subcellularLocation>
        <location evidence="1">Nucleus</location>
    </subcellularLocation>
</comment>
<evidence type="ECO:0000256" key="5">
    <source>
        <dbReference type="ARBA" id="ARBA00023254"/>
    </source>
</evidence>
<proteinExistence type="inferred from homology"/>
<dbReference type="Proteomes" id="UP000310158">
    <property type="component" value="Unassembled WGS sequence"/>
</dbReference>
<evidence type="ECO:0000256" key="4">
    <source>
        <dbReference type="ARBA" id="ARBA00023242"/>
    </source>
</evidence>
<evidence type="ECO:0000313" key="8">
    <source>
        <dbReference type="Proteomes" id="UP000310158"/>
    </source>
</evidence>
<keyword evidence="4" id="KW-0539">Nucleus</keyword>
<dbReference type="AlphaFoldDB" id="A0A4V3XFK7"/>
<dbReference type="GO" id="GO:0120231">
    <property type="term" value="C:DNA recombinase auxiliary factor complex"/>
    <property type="evidence" value="ECO:0007669"/>
    <property type="project" value="TreeGrafter"/>
</dbReference>
<reference evidence="7 8" key="1">
    <citation type="submission" date="2019-02" db="EMBL/GenBank/DDBJ databases">
        <title>Genome sequencing of the rare red list fungi Bondarzewia mesenterica.</title>
        <authorList>
            <person name="Buettner E."/>
            <person name="Kellner H."/>
        </authorList>
    </citation>
    <scope>NUCLEOTIDE SEQUENCE [LARGE SCALE GENOMIC DNA]</scope>
    <source>
        <strain evidence="7 8">DSM 108281</strain>
    </source>
</reference>